<dbReference type="EMBL" id="JAFEKC020000004">
    <property type="protein sequence ID" value="KAK0514797.1"/>
    <property type="molecule type" value="Genomic_DNA"/>
</dbReference>
<sequence>MDASQFQYSKPQNGDLNFDAIFKANVKWPSVTPIPKVAHFVYPDVTELTWLEWAAVRGAIVNLGVDKVNIWLPEQAAVKGWIWNRILEMPEVQMRKIVMPKTVYGVSIDTPEQQSDIVRLKILYEEGGIFLDSDLIPLKSSDDVIYCNATRSTVMALQQRGDGMPNGMIMSKPRSPFLKRWIQRYQGIKKKDDWDRLSTTLPHSMYTEMNPDLTALDGHSWFYPLSSQKNGDTSLKMLWFGKSWYDIDRSYGTHFWHPKADFAKMITPETIQTIDTPLFCKLRKLFDNLDDDGIFSVPADENVNCSITRAADLKPENHRMFSDYKMSTDDLDKKWVDSSGFHNHGWAPRGTSLKSDHASELVYRNISAGSYAVLPVPADWDCRVWSVRMMAEVNTTHIAEGDGVGIFKIRMEDEGEILVRVRNDNPYPGITLKLEWSGNRLAAQQYQKLDNVIWVSQTGLPGLKTGPHEISITHDRRDHGAVNLFLDGGQIANTTLPLIASPKIGQEIWFNAQNWNKIDTGFRGTLERFTMYADALSPHDIARPISTVPNTSFTYTHLTDLKNKINIPQAVTSPWALFFPLVMVMMVLLFIGRRKKAWLMSIPEYFGRIPRCVKKVPSRATELVSRLPLLGQGVNESKE</sequence>
<dbReference type="GO" id="GO:1901135">
    <property type="term" value="P:carbohydrate derivative metabolic process"/>
    <property type="evidence" value="ECO:0007669"/>
    <property type="project" value="UniProtKB-ARBA"/>
</dbReference>
<dbReference type="Pfam" id="PF04488">
    <property type="entry name" value="Gly_transf_sug"/>
    <property type="match status" value="1"/>
</dbReference>
<feature type="transmembrane region" description="Helical" evidence="2">
    <location>
        <begin position="575"/>
        <end position="592"/>
    </location>
</feature>
<dbReference type="AlphaFoldDB" id="A0AA39V3S3"/>
<name>A0AA39V3S3_9LECA</name>
<dbReference type="SUPFAM" id="SSF49899">
    <property type="entry name" value="Concanavalin A-like lectins/glucanases"/>
    <property type="match status" value="1"/>
</dbReference>
<proteinExistence type="inferred from homology"/>
<dbReference type="SUPFAM" id="SSF53448">
    <property type="entry name" value="Nucleotide-diphospho-sugar transferases"/>
    <property type="match status" value="1"/>
</dbReference>
<dbReference type="InterPro" id="IPR029044">
    <property type="entry name" value="Nucleotide-diphossugar_trans"/>
</dbReference>
<keyword evidence="4" id="KW-1185">Reference proteome</keyword>
<evidence type="ECO:0000256" key="2">
    <source>
        <dbReference type="SAM" id="Phobius"/>
    </source>
</evidence>
<reference evidence="3" key="1">
    <citation type="submission" date="2023-03" db="EMBL/GenBank/DDBJ databases">
        <title>Complete genome of Cladonia borealis.</title>
        <authorList>
            <person name="Park H."/>
        </authorList>
    </citation>
    <scope>NUCLEOTIDE SEQUENCE</scope>
    <source>
        <strain evidence="3">ANT050790</strain>
    </source>
</reference>
<dbReference type="Gene3D" id="3.90.550.20">
    <property type="match status" value="1"/>
</dbReference>
<keyword evidence="2" id="KW-0812">Transmembrane</keyword>
<dbReference type="Proteomes" id="UP001166286">
    <property type="component" value="Unassembled WGS sequence"/>
</dbReference>
<accession>A0AA39V3S3</accession>
<comment type="caution">
    <text evidence="3">The sequence shown here is derived from an EMBL/GenBank/DDBJ whole genome shotgun (WGS) entry which is preliminary data.</text>
</comment>
<keyword evidence="2" id="KW-1133">Transmembrane helix</keyword>
<comment type="similarity">
    <text evidence="1">Belongs to the glycosyltransferase 32 family.</text>
</comment>
<gene>
    <name evidence="3" type="ORF">JMJ35_002176</name>
</gene>
<evidence type="ECO:0000256" key="1">
    <source>
        <dbReference type="ARBA" id="ARBA00009003"/>
    </source>
</evidence>
<evidence type="ECO:0000313" key="3">
    <source>
        <dbReference type="EMBL" id="KAK0514797.1"/>
    </source>
</evidence>
<protein>
    <submittedName>
        <fullName evidence="3">Uncharacterized protein</fullName>
    </submittedName>
</protein>
<evidence type="ECO:0000313" key="4">
    <source>
        <dbReference type="Proteomes" id="UP001166286"/>
    </source>
</evidence>
<dbReference type="PANTHER" id="PTHR46830">
    <property type="entry name" value="TRANSFERASE, PUTATIVE-RELATED"/>
    <property type="match status" value="1"/>
</dbReference>
<organism evidence="3 4">
    <name type="scientific">Cladonia borealis</name>
    <dbReference type="NCBI Taxonomy" id="184061"/>
    <lineage>
        <taxon>Eukaryota</taxon>
        <taxon>Fungi</taxon>
        <taxon>Dikarya</taxon>
        <taxon>Ascomycota</taxon>
        <taxon>Pezizomycotina</taxon>
        <taxon>Lecanoromycetes</taxon>
        <taxon>OSLEUM clade</taxon>
        <taxon>Lecanoromycetidae</taxon>
        <taxon>Lecanorales</taxon>
        <taxon>Lecanorineae</taxon>
        <taxon>Cladoniaceae</taxon>
        <taxon>Cladonia</taxon>
    </lineage>
</organism>
<keyword evidence="2" id="KW-0472">Membrane</keyword>
<dbReference type="PANTHER" id="PTHR46830:SF1">
    <property type="entry name" value="ALPHA-1,4-N-ACETYLGLUCOSAMINYLTRANSFERASE"/>
    <property type="match status" value="1"/>
</dbReference>
<dbReference type="InterPro" id="IPR013320">
    <property type="entry name" value="ConA-like_dom_sf"/>
</dbReference>
<dbReference type="InterPro" id="IPR007577">
    <property type="entry name" value="GlycoTrfase_DXD_sugar-bd_CS"/>
</dbReference>